<keyword evidence="2" id="KW-1185">Reference proteome</keyword>
<reference evidence="1 2" key="1">
    <citation type="submission" date="2020-09" db="EMBL/GenBank/DDBJ databases">
        <title>De no assembly of potato wild relative species, Solanum commersonii.</title>
        <authorList>
            <person name="Cho K."/>
        </authorList>
    </citation>
    <scope>NUCLEOTIDE SEQUENCE [LARGE SCALE GENOMIC DNA]</scope>
    <source>
        <strain evidence="1">LZ3.2</strain>
        <tissue evidence="1">Leaf</tissue>
    </source>
</reference>
<evidence type="ECO:0000313" key="1">
    <source>
        <dbReference type="EMBL" id="KAG5613800.1"/>
    </source>
</evidence>
<sequence>MLKVSSSKSLASESKGFAFWVKLVAPDLPSADYLSYHNQLSNQPQYNTKELLELLVSTLIFGQ</sequence>
<evidence type="ECO:0000313" key="2">
    <source>
        <dbReference type="Proteomes" id="UP000824120"/>
    </source>
</evidence>
<accession>A0A9J5ZNR1</accession>
<protein>
    <submittedName>
        <fullName evidence="1">Uncharacterized protein</fullName>
    </submittedName>
</protein>
<dbReference type="AlphaFoldDB" id="A0A9J5ZNR1"/>
<organism evidence="1 2">
    <name type="scientific">Solanum commersonii</name>
    <name type="common">Commerson's wild potato</name>
    <name type="synonym">Commerson's nightshade</name>
    <dbReference type="NCBI Taxonomy" id="4109"/>
    <lineage>
        <taxon>Eukaryota</taxon>
        <taxon>Viridiplantae</taxon>
        <taxon>Streptophyta</taxon>
        <taxon>Embryophyta</taxon>
        <taxon>Tracheophyta</taxon>
        <taxon>Spermatophyta</taxon>
        <taxon>Magnoliopsida</taxon>
        <taxon>eudicotyledons</taxon>
        <taxon>Gunneridae</taxon>
        <taxon>Pentapetalae</taxon>
        <taxon>asterids</taxon>
        <taxon>lamiids</taxon>
        <taxon>Solanales</taxon>
        <taxon>Solanaceae</taxon>
        <taxon>Solanoideae</taxon>
        <taxon>Solaneae</taxon>
        <taxon>Solanum</taxon>
    </lineage>
</organism>
<name>A0A9J5ZNR1_SOLCO</name>
<proteinExistence type="predicted"/>
<dbReference type="Proteomes" id="UP000824120">
    <property type="component" value="Chromosome 3"/>
</dbReference>
<dbReference type="EMBL" id="JACXVP010000003">
    <property type="protein sequence ID" value="KAG5613800.1"/>
    <property type="molecule type" value="Genomic_DNA"/>
</dbReference>
<gene>
    <name evidence="1" type="ORF">H5410_013624</name>
</gene>
<comment type="caution">
    <text evidence="1">The sequence shown here is derived from an EMBL/GenBank/DDBJ whole genome shotgun (WGS) entry which is preliminary data.</text>
</comment>